<sequence>MALASLKALGESIARNLNHTAESVLQKCELIVLGQEGNMVVNVPGISMLKDSFLLVSDDCKKLESKMKRSGPICKAADLRPKVLPPYTYGYCKEKEPEPLMSCPPKIKKRGRGPCCHNDVKQTKGGCRNN</sequence>
<dbReference type="EnsemblMetazoa" id="XM_014384114.1">
    <property type="protein sequence ID" value="XP_014239600.1"/>
    <property type="gene ID" value="LOC106661015"/>
</dbReference>
<accession>A0A8I6TB38</accession>
<keyword evidence="2" id="KW-1185">Reference proteome</keyword>
<dbReference type="GeneID" id="106661015"/>
<protein>
    <submittedName>
        <fullName evidence="1">Uncharacterized protein</fullName>
    </submittedName>
</protein>
<name>A0A8I6TB38_CIMLE</name>
<dbReference type="AlphaFoldDB" id="A0A8I6TB38"/>
<evidence type="ECO:0000313" key="1">
    <source>
        <dbReference type="EnsemblMetazoa" id="XP_014239600.1"/>
    </source>
</evidence>
<dbReference type="Proteomes" id="UP000494040">
    <property type="component" value="Unassembled WGS sequence"/>
</dbReference>
<evidence type="ECO:0000313" key="2">
    <source>
        <dbReference type="Proteomes" id="UP000494040"/>
    </source>
</evidence>
<organism evidence="1 2">
    <name type="scientific">Cimex lectularius</name>
    <name type="common">Bed bug</name>
    <name type="synonym">Acanthia lectularia</name>
    <dbReference type="NCBI Taxonomy" id="79782"/>
    <lineage>
        <taxon>Eukaryota</taxon>
        <taxon>Metazoa</taxon>
        <taxon>Ecdysozoa</taxon>
        <taxon>Arthropoda</taxon>
        <taxon>Hexapoda</taxon>
        <taxon>Insecta</taxon>
        <taxon>Pterygota</taxon>
        <taxon>Neoptera</taxon>
        <taxon>Paraneoptera</taxon>
        <taxon>Hemiptera</taxon>
        <taxon>Heteroptera</taxon>
        <taxon>Panheteroptera</taxon>
        <taxon>Cimicomorpha</taxon>
        <taxon>Cimicidae</taxon>
        <taxon>Cimex</taxon>
    </lineage>
</organism>
<dbReference type="KEGG" id="clec:106661015"/>
<proteinExistence type="predicted"/>
<reference evidence="1" key="1">
    <citation type="submission" date="2022-01" db="UniProtKB">
        <authorList>
            <consortium name="EnsemblMetazoa"/>
        </authorList>
    </citation>
    <scope>IDENTIFICATION</scope>
</reference>
<dbReference type="OrthoDB" id="6605729at2759"/>
<dbReference type="RefSeq" id="XP_014239600.1">
    <property type="nucleotide sequence ID" value="XM_014384114.1"/>
</dbReference>